<reference evidence="1 2" key="1">
    <citation type="submission" date="2018-07" db="EMBL/GenBank/DDBJ databases">
        <title>Genome analysis of Larkinella rosea.</title>
        <authorList>
            <person name="Zhou Z."/>
            <person name="Wang G."/>
        </authorList>
    </citation>
    <scope>NUCLEOTIDE SEQUENCE [LARGE SCALE GENOMIC DNA]</scope>
    <source>
        <strain evidence="2">zzj9</strain>
    </source>
</reference>
<dbReference type="AlphaFoldDB" id="A0A368JJY6"/>
<dbReference type="Proteomes" id="UP000253383">
    <property type="component" value="Unassembled WGS sequence"/>
</dbReference>
<name>A0A368JJY6_9BACT</name>
<sequence>MCRSQRTPNTNTVCFCPRGIFGFCRQIFPYNLPTRRNCWWPLRLLAIRVRSPATG</sequence>
<evidence type="ECO:0000313" key="1">
    <source>
        <dbReference type="EMBL" id="RCR67977.1"/>
    </source>
</evidence>
<proteinExistence type="predicted"/>
<dbReference type="EMBL" id="QOWE01000016">
    <property type="protein sequence ID" value="RCR67977.1"/>
    <property type="molecule type" value="Genomic_DNA"/>
</dbReference>
<organism evidence="1 2">
    <name type="scientific">Larkinella punicea</name>
    <dbReference type="NCBI Taxonomy" id="2315727"/>
    <lineage>
        <taxon>Bacteria</taxon>
        <taxon>Pseudomonadati</taxon>
        <taxon>Bacteroidota</taxon>
        <taxon>Cytophagia</taxon>
        <taxon>Cytophagales</taxon>
        <taxon>Spirosomataceae</taxon>
        <taxon>Larkinella</taxon>
    </lineage>
</organism>
<protein>
    <submittedName>
        <fullName evidence="1">Uncharacterized protein</fullName>
    </submittedName>
</protein>
<evidence type="ECO:0000313" key="2">
    <source>
        <dbReference type="Proteomes" id="UP000253383"/>
    </source>
</evidence>
<accession>A0A368JJY6</accession>
<comment type="caution">
    <text evidence="1">The sequence shown here is derived from an EMBL/GenBank/DDBJ whole genome shotgun (WGS) entry which is preliminary data.</text>
</comment>
<keyword evidence="2" id="KW-1185">Reference proteome</keyword>
<gene>
    <name evidence="1" type="ORF">DUE52_19025</name>
</gene>